<dbReference type="NCBIfam" id="NF033664">
    <property type="entry name" value="PACE_transport"/>
    <property type="match status" value="1"/>
</dbReference>
<sequence>MRSTSDRIRHAISFEIIGLALVTPLGALAFGMPLADVGVVGVAGATLATGWNYLYNLGFDHAMQRLTGGTRKSLAVRVLHAVLFEGGLLLALLPLIAWYLDVSLLEAFLMDVSFALFYLVYTFVFNWAYDRIFPLPDWQGKTSDAMRG</sequence>
<feature type="transmembrane region" description="Helical" evidence="1">
    <location>
        <begin position="78"/>
        <end position="100"/>
    </location>
</feature>
<reference evidence="3 4" key="1">
    <citation type="submission" date="2020-08" db="EMBL/GenBank/DDBJ databases">
        <title>Genomic Encyclopedia of Type Strains, Phase IV (KMG-IV): sequencing the most valuable type-strain genomes for metagenomic binning, comparative biology and taxonomic classification.</title>
        <authorList>
            <person name="Goeker M."/>
        </authorList>
    </citation>
    <scope>NUCLEOTIDE SEQUENCE [LARGE SCALE GENOMIC DNA]</scope>
    <source>
        <strain evidence="3 4">DSM 26575</strain>
    </source>
</reference>
<accession>A0A7W6GD29</accession>
<dbReference type="Pfam" id="PF05232">
    <property type="entry name" value="BTP"/>
    <property type="match status" value="2"/>
</dbReference>
<dbReference type="InterPro" id="IPR007896">
    <property type="entry name" value="BTP_bacteria"/>
</dbReference>
<organism evidence="3 4">
    <name type="scientific">Rhizobium metallidurans</name>
    <dbReference type="NCBI Taxonomy" id="1265931"/>
    <lineage>
        <taxon>Bacteria</taxon>
        <taxon>Pseudomonadati</taxon>
        <taxon>Pseudomonadota</taxon>
        <taxon>Alphaproteobacteria</taxon>
        <taxon>Hyphomicrobiales</taxon>
        <taxon>Rhizobiaceae</taxon>
        <taxon>Rhizobium/Agrobacterium group</taxon>
        <taxon>Rhizobium</taxon>
    </lineage>
</organism>
<feature type="transmembrane region" description="Helical" evidence="1">
    <location>
        <begin position="112"/>
        <end position="129"/>
    </location>
</feature>
<protein>
    <submittedName>
        <fullName evidence="3">Putative membrane protein</fullName>
    </submittedName>
</protein>
<dbReference type="RefSeq" id="WP_183900779.1">
    <property type="nucleotide sequence ID" value="NZ_JACIDW010000008.1"/>
</dbReference>
<keyword evidence="1" id="KW-1133">Transmembrane helix</keyword>
<dbReference type="AlphaFoldDB" id="A0A7W6GD29"/>
<feature type="transmembrane region" description="Helical" evidence="1">
    <location>
        <begin position="12"/>
        <end position="31"/>
    </location>
</feature>
<dbReference type="InterPro" id="IPR058208">
    <property type="entry name" value="PACE"/>
</dbReference>
<dbReference type="Proteomes" id="UP000582090">
    <property type="component" value="Unassembled WGS sequence"/>
</dbReference>
<feature type="transmembrane region" description="Helical" evidence="1">
    <location>
        <begin position="37"/>
        <end position="57"/>
    </location>
</feature>
<proteinExistence type="predicted"/>
<evidence type="ECO:0000256" key="1">
    <source>
        <dbReference type="SAM" id="Phobius"/>
    </source>
</evidence>
<keyword evidence="1" id="KW-0472">Membrane</keyword>
<evidence type="ECO:0000259" key="2">
    <source>
        <dbReference type="Pfam" id="PF05232"/>
    </source>
</evidence>
<evidence type="ECO:0000313" key="4">
    <source>
        <dbReference type="Proteomes" id="UP000582090"/>
    </source>
</evidence>
<dbReference type="EMBL" id="JACIDW010000008">
    <property type="protein sequence ID" value="MBB3965201.1"/>
    <property type="molecule type" value="Genomic_DNA"/>
</dbReference>
<gene>
    <name evidence="3" type="ORF">GGQ67_002869</name>
</gene>
<feature type="domain" description="Chlorhexidine efflux transporter" evidence="2">
    <location>
        <begin position="2"/>
        <end position="65"/>
    </location>
</feature>
<comment type="caution">
    <text evidence="3">The sequence shown here is derived from an EMBL/GenBank/DDBJ whole genome shotgun (WGS) entry which is preliminary data.</text>
</comment>
<evidence type="ECO:0000313" key="3">
    <source>
        <dbReference type="EMBL" id="MBB3965201.1"/>
    </source>
</evidence>
<name>A0A7W6GD29_9HYPH</name>
<keyword evidence="4" id="KW-1185">Reference proteome</keyword>
<keyword evidence="1" id="KW-0812">Transmembrane</keyword>
<feature type="domain" description="Chlorhexidine efflux transporter" evidence="2">
    <location>
        <begin position="72"/>
        <end position="134"/>
    </location>
</feature>